<dbReference type="PRINTS" id="PR00420">
    <property type="entry name" value="RNGMNOXGNASE"/>
</dbReference>
<proteinExistence type="predicted"/>
<keyword evidence="2 4" id="KW-0503">Monooxygenase</keyword>
<dbReference type="Pfam" id="PF01494">
    <property type="entry name" value="FAD_binding_3"/>
    <property type="match status" value="1"/>
</dbReference>
<dbReference type="InterPro" id="IPR002938">
    <property type="entry name" value="FAD-bd"/>
</dbReference>
<sequence length="424" mass="46881">MRTFFYMPERMFSTLAQAVSVWLMFAKLVLMVDDQANWIGSEVCDMQPRVAILGAGIAGLAAAAACEIRHISYQLFDPSEAPLVGGAALTLWPNALIALAQLGVLSQPPDWMHFIQQGDVRTDEDASLYALPLAWLERRYGYKPTCVRRVDLAHWLWKSIGKPSICRDGCTAITSRPDGVIVQFASGERERFDGVIAADGIHSVARRQLSGRTERGAHYTAWRGIATTTEIEAATMREYWGPGVRFGYASIHPVAVYWFATLNNHMLPMDEQQWWPKVVERLGAFPREVQTCLGATPAAEILRHAVRDVTPGGPLMRDNLVLVGDAAHAITPNLGLGACLALEDAAALAVCIDGEKPLKVAFQQYAVRRRRRVARIAHLTRGLGTVTQWENAQLSAARNRAIRTVPSGMTHLAWRILLDNESTF</sequence>
<keyword evidence="1" id="KW-0560">Oxidoreductase</keyword>
<dbReference type="RefSeq" id="WP_377943165.1">
    <property type="nucleotide sequence ID" value="NZ_JBHUCX010000028.1"/>
</dbReference>
<dbReference type="EMBL" id="JBHUCX010000028">
    <property type="protein sequence ID" value="MFD1675291.1"/>
    <property type="molecule type" value="Genomic_DNA"/>
</dbReference>
<comment type="caution">
    <text evidence="4">The sequence shown here is derived from an EMBL/GenBank/DDBJ whole genome shotgun (WGS) entry which is preliminary data.</text>
</comment>
<reference evidence="5" key="1">
    <citation type="journal article" date="2019" name="Int. J. Syst. Evol. Microbiol.">
        <title>The Global Catalogue of Microorganisms (GCM) 10K type strain sequencing project: providing services to taxonomists for standard genome sequencing and annotation.</title>
        <authorList>
            <consortium name="The Broad Institute Genomics Platform"/>
            <consortium name="The Broad Institute Genome Sequencing Center for Infectious Disease"/>
            <person name="Wu L."/>
            <person name="Ma J."/>
        </authorList>
    </citation>
    <scope>NUCLEOTIDE SEQUENCE [LARGE SCALE GENOMIC DNA]</scope>
    <source>
        <strain evidence="5">CGMCC 1.12286</strain>
    </source>
</reference>
<evidence type="ECO:0000256" key="2">
    <source>
        <dbReference type="ARBA" id="ARBA00023033"/>
    </source>
</evidence>
<dbReference type="InterPro" id="IPR050493">
    <property type="entry name" value="FAD-dep_Monooxygenase_BioMet"/>
</dbReference>
<evidence type="ECO:0000259" key="3">
    <source>
        <dbReference type="Pfam" id="PF01494"/>
    </source>
</evidence>
<dbReference type="PANTHER" id="PTHR13789:SF309">
    <property type="entry name" value="PUTATIVE (AFU_ORTHOLOGUE AFUA_6G14510)-RELATED"/>
    <property type="match status" value="1"/>
</dbReference>
<organism evidence="4 5">
    <name type="scientific">Alicyclobacillus fodiniaquatilis</name>
    <dbReference type="NCBI Taxonomy" id="1661150"/>
    <lineage>
        <taxon>Bacteria</taxon>
        <taxon>Bacillati</taxon>
        <taxon>Bacillota</taxon>
        <taxon>Bacilli</taxon>
        <taxon>Bacillales</taxon>
        <taxon>Alicyclobacillaceae</taxon>
        <taxon>Alicyclobacillus</taxon>
    </lineage>
</organism>
<gene>
    <name evidence="4" type="ORF">ACFSB2_11350</name>
</gene>
<keyword evidence="5" id="KW-1185">Reference proteome</keyword>
<evidence type="ECO:0000256" key="1">
    <source>
        <dbReference type="ARBA" id="ARBA00023002"/>
    </source>
</evidence>
<dbReference type="Gene3D" id="3.50.50.60">
    <property type="entry name" value="FAD/NAD(P)-binding domain"/>
    <property type="match status" value="1"/>
</dbReference>
<feature type="domain" description="FAD-binding" evidence="3">
    <location>
        <begin position="195"/>
        <end position="350"/>
    </location>
</feature>
<dbReference type="InterPro" id="IPR036188">
    <property type="entry name" value="FAD/NAD-bd_sf"/>
</dbReference>
<evidence type="ECO:0000313" key="5">
    <source>
        <dbReference type="Proteomes" id="UP001597079"/>
    </source>
</evidence>
<dbReference type="PANTHER" id="PTHR13789">
    <property type="entry name" value="MONOOXYGENASE"/>
    <property type="match status" value="1"/>
</dbReference>
<dbReference type="GO" id="GO:0004497">
    <property type="term" value="F:monooxygenase activity"/>
    <property type="evidence" value="ECO:0007669"/>
    <property type="project" value="UniProtKB-KW"/>
</dbReference>
<dbReference type="SUPFAM" id="SSF51905">
    <property type="entry name" value="FAD/NAD(P)-binding domain"/>
    <property type="match status" value="1"/>
</dbReference>
<accession>A0ABW4JHV7</accession>
<protein>
    <submittedName>
        <fullName evidence="4">FAD-dependent monooxygenase</fullName>
    </submittedName>
</protein>
<name>A0ABW4JHV7_9BACL</name>
<dbReference type="Proteomes" id="UP001597079">
    <property type="component" value="Unassembled WGS sequence"/>
</dbReference>
<evidence type="ECO:0000313" key="4">
    <source>
        <dbReference type="EMBL" id="MFD1675291.1"/>
    </source>
</evidence>